<dbReference type="InterPro" id="IPR003495">
    <property type="entry name" value="CobW/HypB/UreG_nucleotide-bd"/>
</dbReference>
<evidence type="ECO:0000313" key="8">
    <source>
        <dbReference type="EMBL" id="MFC5359510.1"/>
    </source>
</evidence>
<dbReference type="Pfam" id="PF07683">
    <property type="entry name" value="CobW_C"/>
    <property type="match status" value="1"/>
</dbReference>
<evidence type="ECO:0000256" key="1">
    <source>
        <dbReference type="ARBA" id="ARBA00022741"/>
    </source>
</evidence>
<keyword evidence="9" id="KW-1185">Reference proteome</keyword>
<evidence type="ECO:0000256" key="5">
    <source>
        <dbReference type="ARBA" id="ARBA00045658"/>
    </source>
</evidence>
<dbReference type="SUPFAM" id="SSF52540">
    <property type="entry name" value="P-loop containing nucleoside triphosphate hydrolases"/>
    <property type="match status" value="1"/>
</dbReference>
<gene>
    <name evidence="8" type="primary">cobW</name>
    <name evidence="8" type="ORF">ACFPMG_31390</name>
</gene>
<evidence type="ECO:0000256" key="3">
    <source>
        <dbReference type="ARBA" id="ARBA00023186"/>
    </source>
</evidence>
<dbReference type="CDD" id="cd03112">
    <property type="entry name" value="CobW-like"/>
    <property type="match status" value="1"/>
</dbReference>
<dbReference type="InterPro" id="IPR027417">
    <property type="entry name" value="P-loop_NTPase"/>
</dbReference>
<dbReference type="EMBL" id="JBHSLC010000115">
    <property type="protein sequence ID" value="MFC5359510.1"/>
    <property type="molecule type" value="Genomic_DNA"/>
</dbReference>
<sequence>MTTGPLTAGKTPATVITGFLGAGKTTLIRSLLEQAGGRRLALIINEFGDVGIDGEILRACGDPTCTEDDVIELANGCLCCTVADDFVPAIEKLLSRPQPPEHIIIETSGLALPKPLVQAFHWPAIKTRVTVDGVVAVVDAAAAAEGRFAPDPAALAAQAAEAGQLDHETPVEEVFEDQLLCADLIVVNKTDLVDAADLAKVEDLIRAAMAEGGMAEGGMAEGGAGREPKILRASNGKVDPVVLLGVGAGAEDDLANRPSHHDEEEGHDHDDFTSFVVELGPQPDPAALAKTLERVAAAHGVLRLKGFIDVPGKPMRLLVQGVGTRIQTHFDRFWKPDEPRRSRLVVIGETGLDRDAVTAALS</sequence>
<dbReference type="RefSeq" id="WP_376999598.1">
    <property type="nucleotide sequence ID" value="NZ_JBHSLC010000115.1"/>
</dbReference>
<protein>
    <submittedName>
        <fullName evidence="8">Cobalamin biosynthesis protein CobW</fullName>
    </submittedName>
</protein>
<dbReference type="SUPFAM" id="SSF90002">
    <property type="entry name" value="Hypothetical protein YjiA, C-terminal domain"/>
    <property type="match status" value="1"/>
</dbReference>
<dbReference type="InterPro" id="IPR011629">
    <property type="entry name" value="CobW-like_C"/>
</dbReference>
<keyword evidence="3" id="KW-0143">Chaperone</keyword>
<dbReference type="SMART" id="SM00833">
    <property type="entry name" value="CobW_C"/>
    <property type="match status" value="1"/>
</dbReference>
<keyword evidence="1" id="KW-0547">Nucleotide-binding</keyword>
<feature type="domain" description="CobW C-terminal" evidence="7">
    <location>
        <begin position="272"/>
        <end position="361"/>
    </location>
</feature>
<dbReference type="Gene3D" id="3.30.1220.10">
    <property type="entry name" value="CobW-like, C-terminal domain"/>
    <property type="match status" value="1"/>
</dbReference>
<proteinExistence type="inferred from homology"/>
<dbReference type="Gene3D" id="3.40.50.300">
    <property type="entry name" value="P-loop containing nucleotide triphosphate hydrolases"/>
    <property type="match status" value="1"/>
</dbReference>
<comment type="function">
    <text evidence="5">Zinc chaperone that directly transfers zinc cofactor to target proteins, thereby activating them. Zinc is transferred from the CXCC motif in the GTPase domain to the zinc binding site in target proteins in a process requiring GTP hydrolysis.</text>
</comment>
<accession>A0ABW0GG02</accession>
<dbReference type="Pfam" id="PF02492">
    <property type="entry name" value="cobW"/>
    <property type="match status" value="1"/>
</dbReference>
<comment type="similarity">
    <text evidence="4">Belongs to the SIMIBI class G3E GTPase family. ZNG1 subfamily.</text>
</comment>
<evidence type="ECO:0000256" key="2">
    <source>
        <dbReference type="ARBA" id="ARBA00022801"/>
    </source>
</evidence>
<dbReference type="Proteomes" id="UP001596166">
    <property type="component" value="Unassembled WGS sequence"/>
</dbReference>
<evidence type="ECO:0000259" key="7">
    <source>
        <dbReference type="SMART" id="SM00833"/>
    </source>
</evidence>
<dbReference type="PANTHER" id="PTHR13748:SF62">
    <property type="entry name" value="COBW DOMAIN-CONTAINING PROTEIN"/>
    <property type="match status" value="1"/>
</dbReference>
<reference evidence="9" key="1">
    <citation type="journal article" date="2019" name="Int. J. Syst. Evol. Microbiol.">
        <title>The Global Catalogue of Microorganisms (GCM) 10K type strain sequencing project: providing services to taxonomists for standard genome sequencing and annotation.</title>
        <authorList>
            <consortium name="The Broad Institute Genomics Platform"/>
            <consortium name="The Broad Institute Genome Sequencing Center for Infectious Disease"/>
            <person name="Wu L."/>
            <person name="Ma J."/>
        </authorList>
    </citation>
    <scope>NUCLEOTIDE SEQUENCE [LARGE SCALE GENOMIC DNA]</scope>
    <source>
        <strain evidence="9">CCUG 58760</strain>
    </source>
</reference>
<dbReference type="InterPro" id="IPR036627">
    <property type="entry name" value="CobW-likC_sf"/>
</dbReference>
<evidence type="ECO:0000256" key="4">
    <source>
        <dbReference type="ARBA" id="ARBA00034320"/>
    </source>
</evidence>
<dbReference type="InterPro" id="IPR012824">
    <property type="entry name" value="CobW"/>
</dbReference>
<comment type="catalytic activity">
    <reaction evidence="6">
        <text>GTP + H2O = GDP + phosphate + H(+)</text>
        <dbReference type="Rhea" id="RHEA:19669"/>
        <dbReference type="ChEBI" id="CHEBI:15377"/>
        <dbReference type="ChEBI" id="CHEBI:15378"/>
        <dbReference type="ChEBI" id="CHEBI:37565"/>
        <dbReference type="ChEBI" id="CHEBI:43474"/>
        <dbReference type="ChEBI" id="CHEBI:58189"/>
    </reaction>
    <physiologicalReaction direction="left-to-right" evidence="6">
        <dbReference type="Rhea" id="RHEA:19670"/>
    </physiologicalReaction>
</comment>
<dbReference type="NCBIfam" id="TIGR02475">
    <property type="entry name" value="CobW"/>
    <property type="match status" value="1"/>
</dbReference>
<keyword evidence="2" id="KW-0378">Hydrolase</keyword>
<evidence type="ECO:0000256" key="6">
    <source>
        <dbReference type="ARBA" id="ARBA00049117"/>
    </source>
</evidence>
<organism evidence="8 9">
    <name type="scientific">Azospirillum himalayense</name>
    <dbReference type="NCBI Taxonomy" id="654847"/>
    <lineage>
        <taxon>Bacteria</taxon>
        <taxon>Pseudomonadati</taxon>
        <taxon>Pseudomonadota</taxon>
        <taxon>Alphaproteobacteria</taxon>
        <taxon>Rhodospirillales</taxon>
        <taxon>Azospirillaceae</taxon>
        <taxon>Azospirillum</taxon>
    </lineage>
</organism>
<dbReference type="PANTHER" id="PTHR13748">
    <property type="entry name" value="COBW-RELATED"/>
    <property type="match status" value="1"/>
</dbReference>
<comment type="caution">
    <text evidence="8">The sequence shown here is derived from an EMBL/GenBank/DDBJ whole genome shotgun (WGS) entry which is preliminary data.</text>
</comment>
<name>A0ABW0GG02_9PROT</name>
<dbReference type="InterPro" id="IPR051316">
    <property type="entry name" value="Zinc-reg_GTPase_activator"/>
</dbReference>
<evidence type="ECO:0000313" key="9">
    <source>
        <dbReference type="Proteomes" id="UP001596166"/>
    </source>
</evidence>